<feature type="region of interest" description="Disordered" evidence="1">
    <location>
        <begin position="1"/>
        <end position="20"/>
    </location>
</feature>
<feature type="compositionally biased region" description="Polar residues" evidence="1">
    <location>
        <begin position="51"/>
        <end position="65"/>
    </location>
</feature>
<sequence>MLSTNNGGSNNSSNNSKSNAGQSCHSFYFSSSSSAMTAAIDGSQLAAFQYGQQPSCQSRQSNSFFHSLKNDAPH</sequence>
<keyword evidence="3" id="KW-1185">Reference proteome</keyword>
<proteinExistence type="predicted"/>
<name>A0A0V1FU20_TRIPS</name>
<feature type="region of interest" description="Disordered" evidence="1">
    <location>
        <begin position="51"/>
        <end position="74"/>
    </location>
</feature>
<dbReference type="AlphaFoldDB" id="A0A0V1FU20"/>
<evidence type="ECO:0000256" key="1">
    <source>
        <dbReference type="SAM" id="MobiDB-lite"/>
    </source>
</evidence>
<evidence type="ECO:0000313" key="3">
    <source>
        <dbReference type="Proteomes" id="UP000054995"/>
    </source>
</evidence>
<dbReference type="Proteomes" id="UP000054995">
    <property type="component" value="Unassembled WGS sequence"/>
</dbReference>
<evidence type="ECO:0000313" key="2">
    <source>
        <dbReference type="EMBL" id="KRY89345.1"/>
    </source>
</evidence>
<accession>A0A0V1FU20</accession>
<dbReference type="OrthoDB" id="5920098at2759"/>
<dbReference type="EMBL" id="JYDT01000032">
    <property type="protein sequence ID" value="KRY89345.1"/>
    <property type="molecule type" value="Genomic_DNA"/>
</dbReference>
<gene>
    <name evidence="2" type="ORF">T4D_16992</name>
</gene>
<comment type="caution">
    <text evidence="2">The sequence shown here is derived from an EMBL/GenBank/DDBJ whole genome shotgun (WGS) entry which is preliminary data.</text>
</comment>
<protein>
    <submittedName>
        <fullName evidence="2">Uncharacterized protein</fullName>
    </submittedName>
</protein>
<reference evidence="2 3" key="1">
    <citation type="submission" date="2015-01" db="EMBL/GenBank/DDBJ databases">
        <title>Evolution of Trichinella species and genotypes.</title>
        <authorList>
            <person name="Korhonen P.K."/>
            <person name="Edoardo P."/>
            <person name="Giuseppe L.R."/>
            <person name="Gasser R.B."/>
        </authorList>
    </citation>
    <scope>NUCLEOTIDE SEQUENCE [LARGE SCALE GENOMIC DNA]</scope>
    <source>
        <strain evidence="2">ISS470</strain>
    </source>
</reference>
<organism evidence="2 3">
    <name type="scientific">Trichinella pseudospiralis</name>
    <name type="common">Parasitic roundworm</name>
    <dbReference type="NCBI Taxonomy" id="6337"/>
    <lineage>
        <taxon>Eukaryota</taxon>
        <taxon>Metazoa</taxon>
        <taxon>Ecdysozoa</taxon>
        <taxon>Nematoda</taxon>
        <taxon>Enoplea</taxon>
        <taxon>Dorylaimia</taxon>
        <taxon>Trichinellida</taxon>
        <taxon>Trichinellidae</taxon>
        <taxon>Trichinella</taxon>
    </lineage>
</organism>